<evidence type="ECO:0000256" key="3">
    <source>
        <dbReference type="ARBA" id="ARBA00022801"/>
    </source>
</evidence>
<dbReference type="Gene3D" id="3.40.50.1820">
    <property type="entry name" value="alpha/beta hydrolase"/>
    <property type="match status" value="1"/>
</dbReference>
<dbReference type="GO" id="GO:0016787">
    <property type="term" value="F:hydrolase activity"/>
    <property type="evidence" value="ECO:0007669"/>
    <property type="project" value="UniProtKB-KW"/>
</dbReference>
<accession>A0ABY2FK03</accession>
<gene>
    <name evidence="6" type="ORF">EV137_0734</name>
</gene>
<protein>
    <submittedName>
        <fullName evidence="6">Alpha/beta hydrolase family protein</fullName>
    </submittedName>
</protein>
<comment type="similarity">
    <text evidence="1">Belongs to the peptidase S33 family.</text>
</comment>
<evidence type="ECO:0000313" key="7">
    <source>
        <dbReference type="Proteomes" id="UP000295060"/>
    </source>
</evidence>
<dbReference type="EMBL" id="SODU01000001">
    <property type="protein sequence ID" value="TDW93452.1"/>
    <property type="molecule type" value="Genomic_DNA"/>
</dbReference>
<dbReference type="InterPro" id="IPR051601">
    <property type="entry name" value="Serine_prot/Carboxylest_S33"/>
</dbReference>
<dbReference type="PANTHER" id="PTHR43248">
    <property type="entry name" value="2-SUCCINYL-6-HYDROXY-2,4-CYCLOHEXADIENE-1-CARBOXYLATE SYNTHASE"/>
    <property type="match status" value="1"/>
</dbReference>
<evidence type="ECO:0000256" key="2">
    <source>
        <dbReference type="ARBA" id="ARBA00022729"/>
    </source>
</evidence>
<feature type="signal peptide" evidence="4">
    <location>
        <begin position="1"/>
        <end position="28"/>
    </location>
</feature>
<evidence type="ECO:0000256" key="1">
    <source>
        <dbReference type="ARBA" id="ARBA00010088"/>
    </source>
</evidence>
<keyword evidence="7" id="KW-1185">Reference proteome</keyword>
<dbReference type="Pfam" id="PF08386">
    <property type="entry name" value="Abhydrolase_4"/>
    <property type="match status" value="1"/>
</dbReference>
<feature type="domain" description="Peptidase S33 tripeptidyl aminopeptidase-like C-terminal" evidence="5">
    <location>
        <begin position="407"/>
        <end position="510"/>
    </location>
</feature>
<evidence type="ECO:0000256" key="4">
    <source>
        <dbReference type="SAM" id="SignalP"/>
    </source>
</evidence>
<dbReference type="PANTHER" id="PTHR43248:SF29">
    <property type="entry name" value="TRIPEPTIDYL AMINOPEPTIDASE"/>
    <property type="match status" value="1"/>
</dbReference>
<evidence type="ECO:0000313" key="6">
    <source>
        <dbReference type="EMBL" id="TDW93452.1"/>
    </source>
</evidence>
<evidence type="ECO:0000259" key="5">
    <source>
        <dbReference type="Pfam" id="PF08386"/>
    </source>
</evidence>
<keyword evidence="2 4" id="KW-0732">Signal</keyword>
<dbReference type="InterPro" id="IPR013595">
    <property type="entry name" value="Pept_S33_TAP-like_C"/>
</dbReference>
<comment type="caution">
    <text evidence="6">The sequence shown here is derived from an EMBL/GenBank/DDBJ whole genome shotgun (WGS) entry which is preliminary data.</text>
</comment>
<sequence length="522" mass="56127">MKVRRSPVTGAIALFAALVLATTAPVGASAGGHTGDLARTDNSPEAPAPAGLDRFYRQTLTWSPCAGAPALQCAAVTVPLDYAHPTGPTISVAISRLRAGRRDVRRGILLINPGGPGNSGLLLPPQLAAAMPADARDRYDLIGFDPRSVGRSNPISCGLTAAEQNYLLLPPQSFAADVGRQAGIAAKCARANGQFLRFITTRNTARDMDVIRAALGERKLSYLGYSYGTYLGSVYTQMFGTHADRIVLDSSVDPDVVWQGLTRAMSPAVEVGLNRWAAWTAARNQQYGLGVSGAAVRARFDRLLASGNRVPLRVDDLTLTGEDLRAIAFGVMYDDRLYRVLSDLLHVAVNGGRLHPEVHDYVAGNLTPPPDDNAVAAQLAIICDDASWPRDLDLYRREKIRDGHRYPFYGATAATVKPCTFWPYRPLESATPIGPGNEAPSILMVQSELDTATPASGARRLHQLLHNSRLITLANAQKHIVYLTYGNPCVDATVTRYLVTGQLPAADITCTNTASTFGTERR</sequence>
<feature type="chain" id="PRO_5045896006" evidence="4">
    <location>
        <begin position="29"/>
        <end position="522"/>
    </location>
</feature>
<dbReference type="SUPFAM" id="SSF53474">
    <property type="entry name" value="alpha/beta-Hydrolases"/>
    <property type="match status" value="1"/>
</dbReference>
<dbReference type="InterPro" id="IPR029058">
    <property type="entry name" value="AB_hydrolase_fold"/>
</dbReference>
<organism evidence="6 7">
    <name type="scientific">Kribbella pratensis</name>
    <dbReference type="NCBI Taxonomy" id="2512112"/>
    <lineage>
        <taxon>Bacteria</taxon>
        <taxon>Bacillati</taxon>
        <taxon>Actinomycetota</taxon>
        <taxon>Actinomycetes</taxon>
        <taxon>Propionibacteriales</taxon>
        <taxon>Kribbellaceae</taxon>
        <taxon>Kribbella</taxon>
    </lineage>
</organism>
<dbReference type="Proteomes" id="UP000295060">
    <property type="component" value="Unassembled WGS sequence"/>
</dbReference>
<reference evidence="6 7" key="1">
    <citation type="submission" date="2019-03" db="EMBL/GenBank/DDBJ databases">
        <title>Genomic Encyclopedia of Type Strains, Phase III (KMG-III): the genomes of soil and plant-associated and newly described type strains.</title>
        <authorList>
            <person name="Whitman W."/>
        </authorList>
    </citation>
    <scope>NUCLEOTIDE SEQUENCE [LARGE SCALE GENOMIC DNA]</scope>
    <source>
        <strain evidence="6 7">VKMAc-2574</strain>
    </source>
</reference>
<proteinExistence type="inferred from homology"/>
<name>A0ABY2FK03_9ACTN</name>
<keyword evidence="3 6" id="KW-0378">Hydrolase</keyword>